<sequence length="265" mass="29348">MKAYGVKVWQNRHPGIRAYIAGLLRAAGREMKRGILKRITFVVKSATTNLPLERFIFDVDYMDLSMFPSEAEKDSSTLLRAPSRRQMKLNFQAFLTRLAALETGLTDNDPDEDLTYAVIITCDDHEPDLQPVIDYNDYEGNVKPSERQPPYHPPEGPALWAPATRVEGLHSSQMKPRPPVILETDESNSGKGKGKARVAVAGEEDGQGIDQSGRNPINDAGRTPEGLRPIRSLETGVIDVSVASLLRRADTLLNSIYDATFARST</sequence>
<dbReference type="Proteomes" id="UP001227268">
    <property type="component" value="Unassembled WGS sequence"/>
</dbReference>
<evidence type="ECO:0000313" key="2">
    <source>
        <dbReference type="Proteomes" id="UP001227268"/>
    </source>
</evidence>
<name>A0ACC2W4A2_9TREE</name>
<evidence type="ECO:0000313" key="1">
    <source>
        <dbReference type="EMBL" id="KAJ9106099.1"/>
    </source>
</evidence>
<proteinExistence type="predicted"/>
<comment type="caution">
    <text evidence="1">The sequence shown here is derived from an EMBL/GenBank/DDBJ whole genome shotgun (WGS) entry which is preliminary data.</text>
</comment>
<dbReference type="EMBL" id="JASBWT010000003">
    <property type="protein sequence ID" value="KAJ9106099.1"/>
    <property type="molecule type" value="Genomic_DNA"/>
</dbReference>
<accession>A0ACC2W4A2</accession>
<reference evidence="1" key="1">
    <citation type="submission" date="2023-04" db="EMBL/GenBank/DDBJ databases">
        <title>Draft Genome sequencing of Naganishia species isolated from polar environments using Oxford Nanopore Technology.</title>
        <authorList>
            <person name="Leo P."/>
            <person name="Venkateswaran K."/>
        </authorList>
    </citation>
    <scope>NUCLEOTIDE SEQUENCE</scope>
    <source>
        <strain evidence="1">MNA-CCFEE 5423</strain>
    </source>
</reference>
<organism evidence="1 2">
    <name type="scientific">Naganishia friedmannii</name>
    <dbReference type="NCBI Taxonomy" id="89922"/>
    <lineage>
        <taxon>Eukaryota</taxon>
        <taxon>Fungi</taxon>
        <taxon>Dikarya</taxon>
        <taxon>Basidiomycota</taxon>
        <taxon>Agaricomycotina</taxon>
        <taxon>Tremellomycetes</taxon>
        <taxon>Filobasidiales</taxon>
        <taxon>Filobasidiaceae</taxon>
        <taxon>Naganishia</taxon>
    </lineage>
</organism>
<protein>
    <submittedName>
        <fullName evidence="1">Uncharacterized protein</fullName>
    </submittedName>
</protein>
<keyword evidence="2" id="KW-1185">Reference proteome</keyword>
<gene>
    <name evidence="1" type="ORF">QFC21_001239</name>
</gene>